<reference evidence="1 8" key="6">
    <citation type="submission" date="2018-06" db="EMBL/GenBank/DDBJ databases">
        <title>Population genomics shows no distinction between pathogenic Candida krusei and environmental Pichia kudriavzevii: One species, four names.</title>
        <authorList>
            <person name="Douglass A.P."/>
            <person name="Offei B."/>
            <person name="Braun-Galleani S."/>
            <person name="Coughlan A.Y."/>
            <person name="Martos A."/>
            <person name="Ortiz-Merino R.A."/>
            <person name="Byrne K.P."/>
            <person name="Wolfe K.H."/>
        </authorList>
    </citation>
    <scope>NUCLEOTIDE SEQUENCE [LARGE SCALE GENOMIC DNA]</scope>
    <source>
        <strain evidence="1 8">CBS573</strain>
    </source>
</reference>
<dbReference type="GO" id="GO:0070131">
    <property type="term" value="P:positive regulation of mitochondrial translation"/>
    <property type="evidence" value="ECO:0007669"/>
    <property type="project" value="EnsemblFungi"/>
</dbReference>
<dbReference type="GO" id="GO:0043022">
    <property type="term" value="F:ribosome binding"/>
    <property type="evidence" value="ECO:0007669"/>
    <property type="project" value="EnsemblFungi"/>
</dbReference>
<dbReference type="PANTHER" id="PTHR28250:SF1">
    <property type="entry name" value="CYTOCHROME B PRE-MRNA-PROCESSING PROTEIN 6"/>
    <property type="match status" value="1"/>
</dbReference>
<evidence type="ECO:0000313" key="4">
    <source>
        <dbReference type="EMBL" id="OUT21511.1"/>
    </source>
</evidence>
<dbReference type="Proteomes" id="UP000189274">
    <property type="component" value="Unassembled WGS sequence"/>
</dbReference>
<dbReference type="Pfam" id="PF20180">
    <property type="entry name" value="UQCC2_CBP6"/>
    <property type="match status" value="1"/>
</dbReference>
<dbReference type="InterPro" id="IPR037653">
    <property type="entry name" value="Cbp6"/>
</dbReference>
<sequence length="158" mass="18472">MSSTNITKKIVQLLQQLPADKVKHYSSFKFTQIERFCNLGGFPIPKEVKEEQAAEEKKKQVLVKLDPKKLKRMIFNEKEEPINYQKNLFNEDILKQQYKSIKNLHQNKWGNYYAISNKLLEPKGNPNYYSRLMGDVNKGGQKKEGLITAFKTILTGRY</sequence>
<protein>
    <submittedName>
        <fullName evidence="3">Cytochrome B pre-mRNA-processing protein 6</fullName>
    </submittedName>
</protein>
<dbReference type="EMBL" id="NHMM01000005">
    <property type="protein sequence ID" value="OUT21511.1"/>
    <property type="molecule type" value="Genomic_DNA"/>
</dbReference>
<keyword evidence="8" id="KW-1185">Reference proteome</keyword>
<reference evidence="4 7" key="5">
    <citation type="submission" date="2017-05" db="EMBL/GenBank/DDBJ databases">
        <title>The Genome Sequence of Candida krusei Ckrusei653.</title>
        <authorList>
            <person name="Cuomo C."/>
            <person name="Forche A."/>
            <person name="Young S."/>
            <person name="Abouelleil A."/>
            <person name="Cao P."/>
            <person name="Chapman S."/>
            <person name="Cusick C."/>
            <person name="Shea T."/>
            <person name="Nusbaum C."/>
            <person name="Birren B."/>
        </authorList>
    </citation>
    <scope>NUCLEOTIDE SEQUENCE [LARGE SCALE GENOMIC DNA]</scope>
    <source>
        <strain evidence="4 7">Ckrusei653</strain>
    </source>
</reference>
<evidence type="ECO:0000313" key="6">
    <source>
        <dbReference type="Proteomes" id="UP000189274"/>
    </source>
</evidence>
<dbReference type="STRING" id="4909.A0A099P6L4"/>
<dbReference type="HOGENOM" id="CLU_149479_0_0_1"/>
<evidence type="ECO:0000313" key="5">
    <source>
        <dbReference type="Proteomes" id="UP000029867"/>
    </source>
</evidence>
<dbReference type="EMBL" id="JQFK01000006">
    <property type="protein sequence ID" value="KGK39857.1"/>
    <property type="molecule type" value="Genomic_DNA"/>
</dbReference>
<gene>
    <name evidence="3" type="ORF">BOH78_3143</name>
    <name evidence="1" type="ORF">C5L36_0B05350</name>
    <name evidence="4" type="ORF">CAS74_003630</name>
    <name evidence="2" type="ORF">JL09_g1062</name>
</gene>
<dbReference type="Proteomes" id="UP000029867">
    <property type="component" value="Unassembled WGS sequence"/>
</dbReference>
<dbReference type="EMBL" id="MQVM01000014">
    <property type="protein sequence ID" value="ONH73556.1"/>
    <property type="molecule type" value="Genomic_DNA"/>
</dbReference>
<evidence type="ECO:0000313" key="2">
    <source>
        <dbReference type="EMBL" id="KGK39857.1"/>
    </source>
</evidence>
<dbReference type="GO" id="GO:0034551">
    <property type="term" value="P:mitochondrial respiratory chain complex III assembly"/>
    <property type="evidence" value="ECO:0007669"/>
    <property type="project" value="EnsemblFungi"/>
</dbReference>
<dbReference type="eggNOG" id="ENOG502SAQZ">
    <property type="taxonomic scope" value="Eukaryota"/>
</dbReference>
<dbReference type="PANTHER" id="PTHR28250">
    <property type="entry name" value="CYTOCHROME B PRE-MRNA-PROCESSING PROTEIN 6"/>
    <property type="match status" value="1"/>
</dbReference>
<evidence type="ECO:0000313" key="7">
    <source>
        <dbReference type="Proteomes" id="UP000195871"/>
    </source>
</evidence>
<reference evidence="2" key="2">
    <citation type="submission" date="2014-08" db="EMBL/GenBank/DDBJ databases">
        <title>Exploiting Issatchenkia orientalis SD108 for Succinic Acid Production.</title>
        <authorList>
            <person name="Xiao H."/>
            <person name="Shao Z."/>
            <person name="Jiang Y."/>
            <person name="Dole S."/>
            <person name="Zhao H."/>
        </authorList>
    </citation>
    <scope>NUCLEOTIDE SEQUENCE [LARGE SCALE GENOMIC DNA]</scope>
    <source>
        <strain evidence="2">SD108</strain>
    </source>
</reference>
<reference evidence="6" key="3">
    <citation type="journal article" date="2017" name="Genome Announc.">
        <title>Genome sequences of Cyberlindnera fabianii 65, Pichia kudriavzevii 129, and Saccharomyces cerevisiae 131 isolated from fermented masau fruits in Zimbabwe.</title>
        <authorList>
            <person name="van Rijswijck I.M.H."/>
            <person name="Derks M.F.L."/>
            <person name="Abee T."/>
            <person name="de Ridder D."/>
            <person name="Smid E.J."/>
        </authorList>
    </citation>
    <scope>NUCLEOTIDE SEQUENCE [LARGE SCALE GENOMIC DNA]</scope>
    <source>
        <strain evidence="6">129</strain>
    </source>
</reference>
<name>A0A099P6L4_PICKU</name>
<dbReference type="EMBL" id="CP028774">
    <property type="protein sequence ID" value="AWU75288.1"/>
    <property type="molecule type" value="Genomic_DNA"/>
</dbReference>
<dbReference type="GO" id="GO:0061671">
    <property type="term" value="C:Cbp3p-Cbp6 complex"/>
    <property type="evidence" value="ECO:0007669"/>
    <property type="project" value="EnsemblFungi"/>
</dbReference>
<dbReference type="GO" id="GO:0005761">
    <property type="term" value="C:mitochondrial ribosome"/>
    <property type="evidence" value="ECO:0007669"/>
    <property type="project" value="EnsemblFungi"/>
</dbReference>
<organism evidence="2 5">
    <name type="scientific">Pichia kudriavzevii</name>
    <name type="common">Yeast</name>
    <name type="synonym">Issatchenkia orientalis</name>
    <dbReference type="NCBI Taxonomy" id="4909"/>
    <lineage>
        <taxon>Eukaryota</taxon>
        <taxon>Fungi</taxon>
        <taxon>Dikarya</taxon>
        <taxon>Ascomycota</taxon>
        <taxon>Saccharomycotina</taxon>
        <taxon>Pichiomycetes</taxon>
        <taxon>Pichiales</taxon>
        <taxon>Pichiaceae</taxon>
        <taxon>Pichia</taxon>
    </lineage>
</organism>
<dbReference type="Proteomes" id="UP000249293">
    <property type="component" value="Chromosome 2"/>
</dbReference>
<dbReference type="OrthoDB" id="2107880at2759"/>
<accession>A0A099P6L4</accession>
<proteinExistence type="predicted"/>
<dbReference type="Proteomes" id="UP000195871">
    <property type="component" value="Unassembled WGS sequence"/>
</dbReference>
<reference evidence="5" key="1">
    <citation type="journal article" date="2014" name="Microb. Cell Fact.">
        <title>Exploiting Issatchenkia orientalis SD108 for succinic acid production.</title>
        <authorList>
            <person name="Xiao H."/>
            <person name="Shao Z."/>
            <person name="Jiang Y."/>
            <person name="Dole S."/>
            <person name="Zhao H."/>
        </authorList>
    </citation>
    <scope>NUCLEOTIDE SEQUENCE [LARGE SCALE GENOMIC DNA]</scope>
    <source>
        <strain evidence="5">SD108</strain>
    </source>
</reference>
<evidence type="ECO:0000313" key="8">
    <source>
        <dbReference type="Proteomes" id="UP000249293"/>
    </source>
</evidence>
<dbReference type="GO" id="GO:0050821">
    <property type="term" value="P:protein stabilization"/>
    <property type="evidence" value="ECO:0007669"/>
    <property type="project" value="EnsemblFungi"/>
</dbReference>
<evidence type="ECO:0000313" key="1">
    <source>
        <dbReference type="EMBL" id="AWU75288.1"/>
    </source>
</evidence>
<evidence type="ECO:0000313" key="3">
    <source>
        <dbReference type="EMBL" id="ONH73556.1"/>
    </source>
</evidence>
<dbReference type="AlphaFoldDB" id="A0A099P6L4"/>
<reference evidence="3" key="4">
    <citation type="submission" date="2017-01" db="EMBL/GenBank/DDBJ databases">
        <authorList>
            <person name="Mah S.A."/>
            <person name="Swanson W.J."/>
            <person name="Moy G.W."/>
            <person name="Vacquier V.D."/>
        </authorList>
    </citation>
    <scope>NUCLEOTIDE SEQUENCE [LARGE SCALE GENOMIC DNA]</scope>
    <source>
        <strain evidence="3">129</strain>
    </source>
</reference>
<dbReference type="VEuPathDB" id="FungiDB:C5L36_0B05350"/>